<reference evidence="3" key="1">
    <citation type="submission" date="2020-08" db="EMBL/GenBank/DDBJ databases">
        <title>Genome public.</title>
        <authorList>
            <person name="Liu C."/>
            <person name="Sun Q."/>
        </authorList>
    </citation>
    <scope>NUCLEOTIDE SEQUENCE</scope>
    <source>
        <strain evidence="3">NSJ-52</strain>
    </source>
</reference>
<keyword evidence="1" id="KW-0479">Metal-binding</keyword>
<dbReference type="InterPro" id="IPR013096">
    <property type="entry name" value="Cupin_2"/>
</dbReference>
<keyword evidence="4" id="KW-1185">Reference proteome</keyword>
<dbReference type="InterPro" id="IPR051610">
    <property type="entry name" value="GPI/OXD"/>
</dbReference>
<protein>
    <submittedName>
        <fullName evidence="3">Cupin domain-containing protein</fullName>
    </submittedName>
</protein>
<proteinExistence type="predicted"/>
<gene>
    <name evidence="3" type="ORF">H8S62_00105</name>
</gene>
<dbReference type="EMBL" id="JACOPQ010000001">
    <property type="protein sequence ID" value="MBC5735410.1"/>
    <property type="molecule type" value="Genomic_DNA"/>
</dbReference>
<name>A0A8J6MBC9_9FIRM</name>
<evidence type="ECO:0000256" key="1">
    <source>
        <dbReference type="ARBA" id="ARBA00022723"/>
    </source>
</evidence>
<dbReference type="Proteomes" id="UP000607645">
    <property type="component" value="Unassembled WGS sequence"/>
</dbReference>
<dbReference type="RefSeq" id="WP_155145494.1">
    <property type="nucleotide sequence ID" value="NZ_JACOPQ010000001.1"/>
</dbReference>
<dbReference type="GO" id="GO:0046872">
    <property type="term" value="F:metal ion binding"/>
    <property type="evidence" value="ECO:0007669"/>
    <property type="project" value="UniProtKB-KW"/>
</dbReference>
<comment type="caution">
    <text evidence="3">The sequence shown here is derived from an EMBL/GenBank/DDBJ whole genome shotgun (WGS) entry which is preliminary data.</text>
</comment>
<evidence type="ECO:0000313" key="3">
    <source>
        <dbReference type="EMBL" id="MBC5735410.1"/>
    </source>
</evidence>
<organism evidence="3 4">
    <name type="scientific">Lawsonibacter faecis</name>
    <dbReference type="NCBI Taxonomy" id="2763052"/>
    <lineage>
        <taxon>Bacteria</taxon>
        <taxon>Bacillati</taxon>
        <taxon>Bacillota</taxon>
        <taxon>Clostridia</taxon>
        <taxon>Eubacteriales</taxon>
        <taxon>Oscillospiraceae</taxon>
        <taxon>Lawsonibacter</taxon>
    </lineage>
</organism>
<dbReference type="InterPro" id="IPR014710">
    <property type="entry name" value="RmlC-like_jellyroll"/>
</dbReference>
<feature type="domain" description="Cupin type-2" evidence="2">
    <location>
        <begin position="40"/>
        <end position="109"/>
    </location>
</feature>
<sequence length="152" mass="16783">MRILGLEQFPEEHREEYPGGSVRQLGAASGSRKLYAAIDTLAPGAQGSKFHAHTAQEEFFLVLKGEGTLRTRDGERRVKAGDFFAKPCGVENAHCFVNTGTGPMEILDVGTVETGDVCIYPDEDAYYLRDQGLVFRGRDRVRGWTSEPEGDE</sequence>
<dbReference type="CDD" id="cd02224">
    <property type="entry name" value="cupin_SPO2919-like"/>
    <property type="match status" value="1"/>
</dbReference>
<dbReference type="PANTHER" id="PTHR35848:SF6">
    <property type="entry name" value="CUPIN TYPE-2 DOMAIN-CONTAINING PROTEIN"/>
    <property type="match status" value="1"/>
</dbReference>
<dbReference type="Pfam" id="PF07883">
    <property type="entry name" value="Cupin_2"/>
    <property type="match status" value="1"/>
</dbReference>
<evidence type="ECO:0000313" key="4">
    <source>
        <dbReference type="Proteomes" id="UP000607645"/>
    </source>
</evidence>
<dbReference type="Gene3D" id="2.60.120.10">
    <property type="entry name" value="Jelly Rolls"/>
    <property type="match status" value="1"/>
</dbReference>
<dbReference type="SUPFAM" id="SSF51182">
    <property type="entry name" value="RmlC-like cupins"/>
    <property type="match status" value="1"/>
</dbReference>
<evidence type="ECO:0000259" key="2">
    <source>
        <dbReference type="Pfam" id="PF07883"/>
    </source>
</evidence>
<dbReference type="InterPro" id="IPR011051">
    <property type="entry name" value="RmlC_Cupin_sf"/>
</dbReference>
<dbReference type="AlphaFoldDB" id="A0A8J6MBC9"/>
<dbReference type="PANTHER" id="PTHR35848">
    <property type="entry name" value="OXALATE-BINDING PROTEIN"/>
    <property type="match status" value="1"/>
</dbReference>
<accession>A0A8J6MBC9</accession>